<evidence type="ECO:0000259" key="5">
    <source>
        <dbReference type="Pfam" id="PF19045"/>
    </source>
</evidence>
<feature type="non-terminal residue" evidence="6">
    <location>
        <position position="1"/>
    </location>
</feature>
<keyword evidence="1" id="KW-0436">Ligase</keyword>
<dbReference type="Pfam" id="PF19045">
    <property type="entry name" value="Ligase_CoA_2"/>
    <property type="match status" value="1"/>
</dbReference>
<dbReference type="PANTHER" id="PTHR43334:SF1">
    <property type="entry name" value="3-HYDROXYPROPIONATE--COA LIGASE [ADP-FORMING]"/>
    <property type="match status" value="1"/>
</dbReference>
<organism evidence="6">
    <name type="scientific">marine sediment metagenome</name>
    <dbReference type="NCBI Taxonomy" id="412755"/>
    <lineage>
        <taxon>unclassified sequences</taxon>
        <taxon>metagenomes</taxon>
        <taxon>ecological metagenomes</taxon>
    </lineage>
</organism>
<dbReference type="GO" id="GO:0043758">
    <property type="term" value="F:acetate-CoA ligase (ADP-forming) activity"/>
    <property type="evidence" value="ECO:0007669"/>
    <property type="project" value="InterPro"/>
</dbReference>
<dbReference type="GO" id="GO:0005524">
    <property type="term" value="F:ATP binding"/>
    <property type="evidence" value="ECO:0007669"/>
    <property type="project" value="UniProtKB-KW"/>
</dbReference>
<dbReference type="Pfam" id="PF13549">
    <property type="entry name" value="ATP-grasp_5"/>
    <property type="match status" value="1"/>
</dbReference>
<evidence type="ECO:0000256" key="3">
    <source>
        <dbReference type="ARBA" id="ARBA00022840"/>
    </source>
</evidence>
<feature type="non-terminal residue" evidence="6">
    <location>
        <position position="400"/>
    </location>
</feature>
<proteinExistence type="predicted"/>
<evidence type="ECO:0000256" key="2">
    <source>
        <dbReference type="ARBA" id="ARBA00022741"/>
    </source>
</evidence>
<dbReference type="Gene3D" id="3.30.1490.20">
    <property type="entry name" value="ATP-grasp fold, A domain"/>
    <property type="match status" value="1"/>
</dbReference>
<accession>X0TTW5</accession>
<dbReference type="Gene3D" id="3.30.470.20">
    <property type="entry name" value="ATP-grasp fold, B domain"/>
    <property type="match status" value="1"/>
</dbReference>
<dbReference type="AlphaFoldDB" id="X0TTW5"/>
<feature type="domain" description="Succinyl-CoA synthetase-like flavodoxin" evidence="4">
    <location>
        <begin position="1"/>
        <end position="134"/>
    </location>
</feature>
<dbReference type="InterPro" id="IPR032875">
    <property type="entry name" value="Succ_CoA_lig_flav_dom"/>
</dbReference>
<reference evidence="6" key="1">
    <citation type="journal article" date="2014" name="Front. Microbiol.">
        <title>High frequency of phylogenetically diverse reductive dehalogenase-homologous genes in deep subseafloor sedimentary metagenomes.</title>
        <authorList>
            <person name="Kawai M."/>
            <person name="Futagami T."/>
            <person name="Toyoda A."/>
            <person name="Takaki Y."/>
            <person name="Nishi S."/>
            <person name="Hori S."/>
            <person name="Arai W."/>
            <person name="Tsubouchi T."/>
            <person name="Morono Y."/>
            <person name="Uchiyama I."/>
            <person name="Ito T."/>
            <person name="Fujiyama A."/>
            <person name="Inagaki F."/>
            <person name="Takami H."/>
        </authorList>
    </citation>
    <scope>NUCLEOTIDE SEQUENCE</scope>
    <source>
        <strain evidence="6">Expedition CK06-06</strain>
    </source>
</reference>
<evidence type="ECO:0000256" key="1">
    <source>
        <dbReference type="ARBA" id="ARBA00022598"/>
    </source>
</evidence>
<dbReference type="PANTHER" id="PTHR43334">
    <property type="entry name" value="ACETATE--COA LIGASE [ADP-FORMING]"/>
    <property type="match status" value="1"/>
</dbReference>
<evidence type="ECO:0008006" key="7">
    <source>
        <dbReference type="Google" id="ProtNLM"/>
    </source>
</evidence>
<evidence type="ECO:0000259" key="4">
    <source>
        <dbReference type="Pfam" id="PF13607"/>
    </source>
</evidence>
<dbReference type="InterPro" id="IPR013815">
    <property type="entry name" value="ATP_grasp_subdomain_1"/>
</dbReference>
<dbReference type="InterPro" id="IPR016102">
    <property type="entry name" value="Succinyl-CoA_synth-like"/>
</dbReference>
<dbReference type="InterPro" id="IPR043938">
    <property type="entry name" value="Ligase_CoA_dom"/>
</dbReference>
<dbReference type="SUPFAM" id="SSF52210">
    <property type="entry name" value="Succinyl-CoA synthetase domains"/>
    <property type="match status" value="2"/>
</dbReference>
<keyword evidence="3" id="KW-0067">ATP-binding</keyword>
<dbReference type="Pfam" id="PF13607">
    <property type="entry name" value="Succ_CoA_lig"/>
    <property type="match status" value="1"/>
</dbReference>
<gene>
    <name evidence="6" type="ORF">S01H1_13887</name>
</gene>
<keyword evidence="2" id="KW-0547">Nucleotide-binding</keyword>
<evidence type="ECO:0000313" key="6">
    <source>
        <dbReference type="EMBL" id="GAF79555.1"/>
    </source>
</evidence>
<sequence>AFVSQSGSLGETLLECFGDAGLGVSRFVNLGNRSGLTENDFLAHLAEDDQCGAIFLYLESFSDPREFRRLVTRIVKTKPVVVLKAGRTEAGAAAVASHTGSLASPDAIVDAFLRQCGALRVTTIEETLTALRALERGILPAGDRIAILTNAGGAGIIAADACVRSGLEVPPLSDHLREGLAEFLPPEAGLGNPVDMIATASSDHYEMGLELLLGEANAAIVIFRPPLVFHEPVEAVSAGILRVAEKQTDKPILVCTLSHSEAVEPLTAPLRSVGIPTYVMPETAVAALSILCHARDLRHSGGSATPERSADRSRAGSVLDRVRREGRTGLFFDEGAEFLAAYGISVCPYAYLESGDDGAQFLAEAGPPLVLKVDAPDLAHRFEQNAVITGIETERALCEA</sequence>
<name>X0TTW5_9ZZZZ</name>
<dbReference type="EMBL" id="BARS01007187">
    <property type="protein sequence ID" value="GAF79555.1"/>
    <property type="molecule type" value="Genomic_DNA"/>
</dbReference>
<feature type="domain" description="Ligase-CoA" evidence="5">
    <location>
        <begin position="146"/>
        <end position="287"/>
    </location>
</feature>
<dbReference type="Gene3D" id="3.40.50.261">
    <property type="entry name" value="Succinyl-CoA synthetase domains"/>
    <property type="match status" value="2"/>
</dbReference>
<comment type="caution">
    <text evidence="6">The sequence shown here is derived from an EMBL/GenBank/DDBJ whole genome shotgun (WGS) entry which is preliminary data.</text>
</comment>
<protein>
    <recommendedName>
        <fullName evidence="7">Succinyl-CoA synthetase-like flavodoxin domain-containing protein</fullName>
    </recommendedName>
</protein>
<dbReference type="SUPFAM" id="SSF56059">
    <property type="entry name" value="Glutathione synthetase ATP-binding domain-like"/>
    <property type="match status" value="1"/>
</dbReference>
<dbReference type="InterPro" id="IPR051538">
    <property type="entry name" value="Acyl-CoA_Synth/Transferase"/>
</dbReference>